<dbReference type="Proteomes" id="UP000308652">
    <property type="component" value="Unassembled WGS sequence"/>
</dbReference>
<protein>
    <submittedName>
        <fullName evidence="2">Uncharacterized protein</fullName>
    </submittedName>
</protein>
<feature type="chain" id="PRO_5022822944" evidence="1">
    <location>
        <begin position="24"/>
        <end position="125"/>
    </location>
</feature>
<keyword evidence="3" id="KW-1185">Reference proteome</keyword>
<feature type="signal peptide" evidence="1">
    <location>
        <begin position="1"/>
        <end position="23"/>
    </location>
</feature>
<evidence type="ECO:0000313" key="3">
    <source>
        <dbReference type="Proteomes" id="UP000308652"/>
    </source>
</evidence>
<evidence type="ECO:0000256" key="1">
    <source>
        <dbReference type="SAM" id="SignalP"/>
    </source>
</evidence>
<gene>
    <name evidence="2" type="ORF">BDQ12DRAFT_371960</name>
</gene>
<sequence>MEMTWSLITLTSHLLQTIRTVLGGSLSAKMVQRRRILRRDLFFADVWQSLNTGRLLSFSLVYIDYSFPTYDKGNQAECIADVTARTLTAEAPSYATVMELDRKVREFPLPEGIASACSEDLAEPF</sequence>
<reference evidence="2 3" key="1">
    <citation type="journal article" date="2019" name="Nat. Ecol. Evol.">
        <title>Megaphylogeny resolves global patterns of mushroom evolution.</title>
        <authorList>
            <person name="Varga T."/>
            <person name="Krizsan K."/>
            <person name="Foldi C."/>
            <person name="Dima B."/>
            <person name="Sanchez-Garcia M."/>
            <person name="Sanchez-Ramirez S."/>
            <person name="Szollosi G.J."/>
            <person name="Szarkandi J.G."/>
            <person name="Papp V."/>
            <person name="Albert L."/>
            <person name="Andreopoulos W."/>
            <person name="Angelini C."/>
            <person name="Antonin V."/>
            <person name="Barry K.W."/>
            <person name="Bougher N.L."/>
            <person name="Buchanan P."/>
            <person name="Buyck B."/>
            <person name="Bense V."/>
            <person name="Catcheside P."/>
            <person name="Chovatia M."/>
            <person name="Cooper J."/>
            <person name="Damon W."/>
            <person name="Desjardin D."/>
            <person name="Finy P."/>
            <person name="Geml J."/>
            <person name="Haridas S."/>
            <person name="Hughes K."/>
            <person name="Justo A."/>
            <person name="Karasinski D."/>
            <person name="Kautmanova I."/>
            <person name="Kiss B."/>
            <person name="Kocsube S."/>
            <person name="Kotiranta H."/>
            <person name="LaButti K.M."/>
            <person name="Lechner B.E."/>
            <person name="Liimatainen K."/>
            <person name="Lipzen A."/>
            <person name="Lukacs Z."/>
            <person name="Mihaltcheva S."/>
            <person name="Morgado L.N."/>
            <person name="Niskanen T."/>
            <person name="Noordeloos M.E."/>
            <person name="Ohm R.A."/>
            <person name="Ortiz-Santana B."/>
            <person name="Ovrebo C."/>
            <person name="Racz N."/>
            <person name="Riley R."/>
            <person name="Savchenko A."/>
            <person name="Shiryaev A."/>
            <person name="Soop K."/>
            <person name="Spirin V."/>
            <person name="Szebenyi C."/>
            <person name="Tomsovsky M."/>
            <person name="Tulloss R.E."/>
            <person name="Uehling J."/>
            <person name="Grigoriev I.V."/>
            <person name="Vagvolgyi C."/>
            <person name="Papp T."/>
            <person name="Martin F.M."/>
            <person name="Miettinen O."/>
            <person name="Hibbett D.S."/>
            <person name="Nagy L.G."/>
        </authorList>
    </citation>
    <scope>NUCLEOTIDE SEQUENCE [LARGE SCALE GENOMIC DNA]</scope>
    <source>
        <strain evidence="2 3">CBS 166.37</strain>
    </source>
</reference>
<evidence type="ECO:0000313" key="2">
    <source>
        <dbReference type="EMBL" id="TFK34305.1"/>
    </source>
</evidence>
<keyword evidence="1" id="KW-0732">Signal</keyword>
<dbReference type="AlphaFoldDB" id="A0A5C3LNE9"/>
<name>A0A5C3LNE9_9AGAR</name>
<proteinExistence type="predicted"/>
<organism evidence="2 3">
    <name type="scientific">Crucibulum laeve</name>
    <dbReference type="NCBI Taxonomy" id="68775"/>
    <lineage>
        <taxon>Eukaryota</taxon>
        <taxon>Fungi</taxon>
        <taxon>Dikarya</taxon>
        <taxon>Basidiomycota</taxon>
        <taxon>Agaricomycotina</taxon>
        <taxon>Agaricomycetes</taxon>
        <taxon>Agaricomycetidae</taxon>
        <taxon>Agaricales</taxon>
        <taxon>Agaricineae</taxon>
        <taxon>Nidulariaceae</taxon>
        <taxon>Crucibulum</taxon>
    </lineage>
</organism>
<dbReference type="EMBL" id="ML213633">
    <property type="protein sequence ID" value="TFK34305.1"/>
    <property type="molecule type" value="Genomic_DNA"/>
</dbReference>
<accession>A0A5C3LNE9</accession>
<dbReference type="OrthoDB" id="3041899at2759"/>